<dbReference type="Proteomes" id="UP000789366">
    <property type="component" value="Unassembled WGS sequence"/>
</dbReference>
<protein>
    <submittedName>
        <fullName evidence="1">8012_t:CDS:1</fullName>
    </submittedName>
</protein>
<reference evidence="1" key="1">
    <citation type="submission" date="2021-06" db="EMBL/GenBank/DDBJ databases">
        <authorList>
            <person name="Kallberg Y."/>
            <person name="Tangrot J."/>
            <person name="Rosling A."/>
        </authorList>
    </citation>
    <scope>NUCLEOTIDE SEQUENCE</scope>
    <source>
        <strain evidence="1">28 12/20/2015</strain>
    </source>
</reference>
<name>A0ACA9MZH3_9GLOM</name>
<accession>A0ACA9MZH3</accession>
<gene>
    <name evidence="1" type="ORF">SPELUC_LOCUS7988</name>
</gene>
<feature type="non-terminal residue" evidence="1">
    <location>
        <position position="1"/>
    </location>
</feature>
<sequence>NIEIQRQSNDPRWHVSDCYSVYYADNVLSIGNPTIDPVRSQFSVDSYLIKNATNTSQILQPDIVIQHDVDPTSHSSNYFSTFITSVEAVFFWTNGRWDQLNNWDSTAVDVMSILGSLILVLIFQNLLISFMNGTFTQADMAGQNAARRYRAEMICDYETLEKPLGSKRGNPRYIYFIANNDAIDKWLNENKVYQQKRWSAHAESDNDLFNIRKRDISNGSSDSGVKKLKNTSIKFHLKENSYENLPSTDANYHIDMFSASRSNPQLPILIEQNPTTNFDMSEQLDKISKRLKTLEGRMGSKDKNKNKEFENRFKTMEQNVNTILLKLNELSI</sequence>
<keyword evidence="2" id="KW-1185">Reference proteome</keyword>
<evidence type="ECO:0000313" key="1">
    <source>
        <dbReference type="EMBL" id="CAG8624409.1"/>
    </source>
</evidence>
<comment type="caution">
    <text evidence="1">The sequence shown here is derived from an EMBL/GenBank/DDBJ whole genome shotgun (WGS) entry which is preliminary data.</text>
</comment>
<organism evidence="1 2">
    <name type="scientific">Cetraspora pellucida</name>
    <dbReference type="NCBI Taxonomy" id="1433469"/>
    <lineage>
        <taxon>Eukaryota</taxon>
        <taxon>Fungi</taxon>
        <taxon>Fungi incertae sedis</taxon>
        <taxon>Mucoromycota</taxon>
        <taxon>Glomeromycotina</taxon>
        <taxon>Glomeromycetes</taxon>
        <taxon>Diversisporales</taxon>
        <taxon>Gigasporaceae</taxon>
        <taxon>Cetraspora</taxon>
    </lineage>
</organism>
<dbReference type="EMBL" id="CAJVPW010011308">
    <property type="protein sequence ID" value="CAG8624409.1"/>
    <property type="molecule type" value="Genomic_DNA"/>
</dbReference>
<proteinExistence type="predicted"/>
<evidence type="ECO:0000313" key="2">
    <source>
        <dbReference type="Proteomes" id="UP000789366"/>
    </source>
</evidence>